<dbReference type="Pfam" id="PF02875">
    <property type="entry name" value="Mur_ligase_C"/>
    <property type="match status" value="1"/>
</dbReference>
<dbReference type="InterPro" id="IPR036565">
    <property type="entry name" value="Mur-like_cat_sf"/>
</dbReference>
<evidence type="ECO:0000259" key="10">
    <source>
        <dbReference type="Pfam" id="PF08245"/>
    </source>
</evidence>
<dbReference type="GO" id="GO:0008764">
    <property type="term" value="F:UDP-N-acetylmuramoylalanine-D-glutamate ligase activity"/>
    <property type="evidence" value="ECO:0007669"/>
    <property type="project" value="UniProtKB-UniRule"/>
</dbReference>
<evidence type="ECO:0000313" key="12">
    <source>
        <dbReference type="Proteomes" id="UP000241762"/>
    </source>
</evidence>
<dbReference type="RefSeq" id="WP_106874523.1">
    <property type="nucleotide sequence ID" value="NZ_CP027845.1"/>
</dbReference>
<dbReference type="UniPathway" id="UPA00219"/>
<organism evidence="11 12">
    <name type="scientific">Candidatus Phycorickettsia trachydisci</name>
    <dbReference type="NCBI Taxonomy" id="2115978"/>
    <lineage>
        <taxon>Bacteria</taxon>
        <taxon>Pseudomonadati</taxon>
        <taxon>Pseudomonadota</taxon>
        <taxon>Alphaproteobacteria</taxon>
        <taxon>Rickettsiales</taxon>
        <taxon>Rickettsiaceae</taxon>
        <taxon>Candidatus Phycorickettsia</taxon>
    </lineage>
</organism>
<comment type="catalytic activity">
    <reaction evidence="7 8">
        <text>UDP-N-acetyl-alpha-D-muramoyl-L-alanine + D-glutamate + ATP = UDP-N-acetyl-alpha-D-muramoyl-L-alanyl-D-glutamate + ADP + phosphate + H(+)</text>
        <dbReference type="Rhea" id="RHEA:16429"/>
        <dbReference type="ChEBI" id="CHEBI:15378"/>
        <dbReference type="ChEBI" id="CHEBI:29986"/>
        <dbReference type="ChEBI" id="CHEBI:30616"/>
        <dbReference type="ChEBI" id="CHEBI:43474"/>
        <dbReference type="ChEBI" id="CHEBI:83898"/>
        <dbReference type="ChEBI" id="CHEBI:83900"/>
        <dbReference type="ChEBI" id="CHEBI:456216"/>
        <dbReference type="EC" id="6.3.2.9"/>
    </reaction>
</comment>
<evidence type="ECO:0000259" key="9">
    <source>
        <dbReference type="Pfam" id="PF02875"/>
    </source>
</evidence>
<sequence length="400" mass="44199">MKKLGILGLGKTGKAAYEYLKDTADTVVCWDDNMPNQSTSLDDDVWKSLDYIIASPGINLKGHKILELGIPIIGDIDVLYLHNPDSIFIGITGTNGKSTTTALTSHISGFTACGNIGLPALKAPKSKGYVLEISSFQLDLIKFFKPKIAAILNISPDHLDRYGSMDNYITSKLSIAKNMDKDGYLLLNLDDSILSTYVNDFSHTNVCTFSLKNKTADFVYQDYESNLVGEHNKYNILASSAICKLLSAQQIEEKLKTFKGLSHRMEFVGKTNGISFYNDSKATNKESSQVALNALGNIFWLAGGRPKSGGIEGLDLSNVQKAYFFGEARFAFGEYAKKLGKNYFIAETLDEALKCAIQDAKNGNILLSPACSSFDQFQNFEDRGDYFKNLVIKYINDSRR</sequence>
<keyword evidence="3 7" id="KW-0963">Cytoplasm</keyword>
<evidence type="ECO:0000256" key="8">
    <source>
        <dbReference type="RuleBase" id="RU003664"/>
    </source>
</evidence>
<accession>A0A2P1P8S2</accession>
<dbReference type="InterPro" id="IPR036615">
    <property type="entry name" value="Mur_ligase_C_dom_sf"/>
</dbReference>
<keyword evidence="6 7" id="KW-0067">ATP-binding</keyword>
<dbReference type="Gene3D" id="3.40.1190.10">
    <property type="entry name" value="Mur-like, catalytic domain"/>
    <property type="match status" value="1"/>
</dbReference>
<evidence type="ECO:0000256" key="3">
    <source>
        <dbReference type="ARBA" id="ARBA00022490"/>
    </source>
</evidence>
<feature type="domain" description="Mur ligase central" evidence="10">
    <location>
        <begin position="91"/>
        <end position="242"/>
    </location>
</feature>
<dbReference type="PANTHER" id="PTHR43692:SF1">
    <property type="entry name" value="UDP-N-ACETYLMURAMOYLALANINE--D-GLUTAMATE LIGASE"/>
    <property type="match status" value="1"/>
</dbReference>
<feature type="binding site" evidence="7">
    <location>
        <begin position="93"/>
        <end position="99"/>
    </location>
    <ligand>
        <name>ATP</name>
        <dbReference type="ChEBI" id="CHEBI:30616"/>
    </ligand>
</feature>
<dbReference type="GO" id="GO:0009252">
    <property type="term" value="P:peptidoglycan biosynthetic process"/>
    <property type="evidence" value="ECO:0007669"/>
    <property type="project" value="UniProtKB-UniRule"/>
</dbReference>
<dbReference type="Gene3D" id="3.90.190.20">
    <property type="entry name" value="Mur ligase, C-terminal domain"/>
    <property type="match status" value="1"/>
</dbReference>
<dbReference type="EMBL" id="CP027845">
    <property type="protein sequence ID" value="AVP87670.1"/>
    <property type="molecule type" value="Genomic_DNA"/>
</dbReference>
<keyword evidence="12" id="KW-1185">Reference proteome</keyword>
<dbReference type="InterPro" id="IPR004101">
    <property type="entry name" value="Mur_ligase_C"/>
</dbReference>
<keyword evidence="7 8" id="KW-0573">Peptidoglycan synthesis</keyword>
<evidence type="ECO:0000256" key="4">
    <source>
        <dbReference type="ARBA" id="ARBA00022598"/>
    </source>
</evidence>
<gene>
    <name evidence="7" type="primary">murD</name>
    <name evidence="11" type="ORF">phytr_7320</name>
</gene>
<dbReference type="GO" id="GO:0005524">
    <property type="term" value="F:ATP binding"/>
    <property type="evidence" value="ECO:0007669"/>
    <property type="project" value="UniProtKB-UniRule"/>
</dbReference>
<dbReference type="GO" id="GO:0005737">
    <property type="term" value="C:cytoplasm"/>
    <property type="evidence" value="ECO:0007669"/>
    <property type="project" value="UniProtKB-SubCell"/>
</dbReference>
<evidence type="ECO:0000256" key="5">
    <source>
        <dbReference type="ARBA" id="ARBA00022741"/>
    </source>
</evidence>
<dbReference type="SUPFAM" id="SSF53623">
    <property type="entry name" value="MurD-like peptide ligases, catalytic domain"/>
    <property type="match status" value="1"/>
</dbReference>
<evidence type="ECO:0000256" key="1">
    <source>
        <dbReference type="ARBA" id="ARBA00004496"/>
    </source>
</evidence>
<dbReference type="Proteomes" id="UP000241762">
    <property type="component" value="Chromosome"/>
</dbReference>
<reference evidence="11 12" key="1">
    <citation type="submission" date="2018-03" db="EMBL/GenBank/DDBJ databases">
        <title>A gene transfer event suggests a long-term partnership between eustigmatophyte algae and a novel lineage of endosymbiotic bacteria.</title>
        <authorList>
            <person name="Yurchenko T."/>
            <person name="Sevcikova T."/>
            <person name="Pribyl P."/>
            <person name="El Karkouri K."/>
            <person name="Klimes V."/>
            <person name="Amaral R."/>
            <person name="Zbrankova V."/>
            <person name="Kim E."/>
            <person name="Raoult D."/>
            <person name="Santos L.M.A."/>
            <person name="Elias M."/>
        </authorList>
    </citation>
    <scope>NUCLEOTIDE SEQUENCE [LARGE SCALE GENOMIC DNA]</scope>
    <source>
        <strain evidence="11">CCALA 838</strain>
    </source>
</reference>
<keyword evidence="7 8" id="KW-0132">Cell division</keyword>
<dbReference type="SUPFAM" id="SSF51984">
    <property type="entry name" value="MurCD N-terminal domain"/>
    <property type="match status" value="1"/>
</dbReference>
<dbReference type="HAMAP" id="MF_00639">
    <property type="entry name" value="MurD"/>
    <property type="match status" value="1"/>
</dbReference>
<comment type="function">
    <text evidence="7 8">Cell wall formation. Catalyzes the addition of glutamate to the nucleotide precursor UDP-N-acetylmuramoyl-L-alanine (UMA).</text>
</comment>
<dbReference type="EC" id="6.3.2.9" evidence="7 8"/>
<dbReference type="GO" id="GO:0008360">
    <property type="term" value="P:regulation of cell shape"/>
    <property type="evidence" value="ECO:0007669"/>
    <property type="project" value="UniProtKB-KW"/>
</dbReference>
<comment type="subcellular location">
    <subcellularLocation>
        <location evidence="1 7 8">Cytoplasm</location>
    </subcellularLocation>
</comment>
<dbReference type="NCBIfam" id="TIGR01087">
    <property type="entry name" value="murD"/>
    <property type="match status" value="1"/>
</dbReference>
<evidence type="ECO:0000313" key="11">
    <source>
        <dbReference type="EMBL" id="AVP87670.1"/>
    </source>
</evidence>
<evidence type="ECO:0000256" key="7">
    <source>
        <dbReference type="HAMAP-Rule" id="MF_00639"/>
    </source>
</evidence>
<keyword evidence="5 7" id="KW-0547">Nucleotide-binding</keyword>
<comment type="similarity">
    <text evidence="7">Belongs to the MurCDEF family.</text>
</comment>
<dbReference type="SUPFAM" id="SSF53244">
    <property type="entry name" value="MurD-like peptide ligases, peptide-binding domain"/>
    <property type="match status" value="1"/>
</dbReference>
<dbReference type="InterPro" id="IPR005762">
    <property type="entry name" value="MurD"/>
</dbReference>
<dbReference type="GO" id="GO:0071555">
    <property type="term" value="P:cell wall organization"/>
    <property type="evidence" value="ECO:0007669"/>
    <property type="project" value="UniProtKB-KW"/>
</dbReference>
<keyword evidence="7 8" id="KW-0133">Cell shape</keyword>
<dbReference type="GO" id="GO:0051301">
    <property type="term" value="P:cell division"/>
    <property type="evidence" value="ECO:0007669"/>
    <property type="project" value="UniProtKB-KW"/>
</dbReference>
<dbReference type="InterPro" id="IPR013221">
    <property type="entry name" value="Mur_ligase_cen"/>
</dbReference>
<protein>
    <recommendedName>
        <fullName evidence="7 8">UDP-N-acetylmuramoylalanine--D-glutamate ligase</fullName>
        <ecNumber evidence="7 8">6.3.2.9</ecNumber>
    </recommendedName>
    <alternativeName>
        <fullName evidence="7">D-glutamic acid-adding enzyme</fullName>
    </alternativeName>
    <alternativeName>
        <fullName evidence="7">UDP-N-acetylmuramoyl-L-alanyl-D-glutamate synthetase</fullName>
    </alternativeName>
</protein>
<proteinExistence type="inferred from homology"/>
<dbReference type="OrthoDB" id="9809796at2"/>
<name>A0A2P1P8S2_9RICK</name>
<dbReference type="KEGG" id="ptc:phytr_7320"/>
<comment type="pathway">
    <text evidence="2 7 8">Cell wall biogenesis; peptidoglycan biosynthesis.</text>
</comment>
<keyword evidence="4 7" id="KW-0436">Ligase</keyword>
<evidence type="ECO:0000256" key="6">
    <source>
        <dbReference type="ARBA" id="ARBA00022840"/>
    </source>
</evidence>
<dbReference type="PANTHER" id="PTHR43692">
    <property type="entry name" value="UDP-N-ACETYLMURAMOYLALANINE--D-GLUTAMATE LIGASE"/>
    <property type="match status" value="1"/>
</dbReference>
<keyword evidence="7 8" id="KW-0961">Cell wall biogenesis/degradation</keyword>
<keyword evidence="7 8" id="KW-0131">Cell cycle</keyword>
<evidence type="ECO:0000256" key="2">
    <source>
        <dbReference type="ARBA" id="ARBA00004752"/>
    </source>
</evidence>
<feature type="domain" description="Mur ligase C-terminal" evidence="9">
    <location>
        <begin position="263"/>
        <end position="367"/>
    </location>
</feature>
<dbReference type="AlphaFoldDB" id="A0A2P1P8S2"/>
<dbReference type="Pfam" id="PF08245">
    <property type="entry name" value="Mur_ligase_M"/>
    <property type="match status" value="1"/>
</dbReference>